<evidence type="ECO:0000313" key="4">
    <source>
        <dbReference type="Proteomes" id="UP000185739"/>
    </source>
</evidence>
<dbReference type="KEGG" id="tcl:Tchl_2233"/>
<dbReference type="PANTHER" id="PTHR32182">
    <property type="entry name" value="DNA REPLICATION AND REPAIR PROTEIN RECF"/>
    <property type="match status" value="1"/>
</dbReference>
<name>A0A1H5RY19_9RHOO</name>
<proteinExistence type="predicted"/>
<protein>
    <submittedName>
        <fullName evidence="3">Chromosome segregation protein SMC-like</fullName>
    </submittedName>
</protein>
<dbReference type="Gene3D" id="3.40.50.300">
    <property type="entry name" value="P-loop containing nucleotide triphosphate hydrolases"/>
    <property type="match status" value="2"/>
</dbReference>
<dbReference type="STRING" id="96773.Tchl_2233"/>
<accession>A0A1H5RY19</accession>
<feature type="compositionally biased region" description="Basic and acidic residues" evidence="2">
    <location>
        <begin position="269"/>
        <end position="301"/>
    </location>
</feature>
<dbReference type="RefSeq" id="WP_075148490.1">
    <property type="nucleotide sequence ID" value="NZ_CP018839.1"/>
</dbReference>
<feature type="coiled-coil region" evidence="1">
    <location>
        <begin position="593"/>
        <end position="662"/>
    </location>
</feature>
<dbReference type="GO" id="GO:0000731">
    <property type="term" value="P:DNA synthesis involved in DNA repair"/>
    <property type="evidence" value="ECO:0007669"/>
    <property type="project" value="TreeGrafter"/>
</dbReference>
<dbReference type="OrthoDB" id="174137at2"/>
<feature type="region of interest" description="Disordered" evidence="2">
    <location>
        <begin position="269"/>
        <end position="313"/>
    </location>
</feature>
<keyword evidence="1" id="KW-0175">Coiled coil</keyword>
<evidence type="ECO:0000256" key="2">
    <source>
        <dbReference type="SAM" id="MobiDB-lite"/>
    </source>
</evidence>
<organism evidence="3 4">
    <name type="scientific">Thauera chlorobenzoica</name>
    <dbReference type="NCBI Taxonomy" id="96773"/>
    <lineage>
        <taxon>Bacteria</taxon>
        <taxon>Pseudomonadati</taxon>
        <taxon>Pseudomonadota</taxon>
        <taxon>Betaproteobacteria</taxon>
        <taxon>Rhodocyclales</taxon>
        <taxon>Zoogloeaceae</taxon>
        <taxon>Thauera</taxon>
    </lineage>
</organism>
<dbReference type="Pfam" id="PF13555">
    <property type="entry name" value="AAA_29"/>
    <property type="match status" value="1"/>
</dbReference>
<evidence type="ECO:0000256" key="1">
    <source>
        <dbReference type="SAM" id="Coils"/>
    </source>
</evidence>
<reference evidence="3 4" key="1">
    <citation type="submission" date="2016-12" db="EMBL/GenBank/DDBJ databases">
        <title>Complete genome sequence of Thauera chlorobenzoica, a Betaproteobacterium degrading haloaromatics anaerobically to CO2 and halides.</title>
        <authorList>
            <person name="Goris T."/>
            <person name="Mergelsberg M."/>
            <person name="Boll M."/>
        </authorList>
    </citation>
    <scope>NUCLEOTIDE SEQUENCE [LARGE SCALE GENOMIC DNA]</scope>
    <source>
        <strain evidence="3 4">3CB1</strain>
    </source>
</reference>
<evidence type="ECO:0000313" key="3">
    <source>
        <dbReference type="EMBL" id="APR05073.1"/>
    </source>
</evidence>
<dbReference type="GO" id="GO:0006302">
    <property type="term" value="P:double-strand break repair"/>
    <property type="evidence" value="ECO:0007669"/>
    <property type="project" value="TreeGrafter"/>
</dbReference>
<dbReference type="Proteomes" id="UP000185739">
    <property type="component" value="Chromosome"/>
</dbReference>
<gene>
    <name evidence="3" type="ORF">Tchl_2233</name>
</gene>
<keyword evidence="4" id="KW-1185">Reference proteome</keyword>
<sequence length="929" mass="104545">MFHIKTLELVHWDFWRRFALPLDAQIITIVGPNGSGKTTLLDALRTLFALRCSGKRDFRRYVRRAGRSFAWIRAVVANLPGSTGRRPFFPCLTDEVTLACRIRKAGGDWIRDYTIVDGNQDIEALEATSDWIGLRDYQHRLAWGGLTPAITKVLALEQGDTDKLCEYSPKALLELVFDVFGDKDVLDNYQAAREEQKNAERELSELGIDLDRLKAQAEEKKAEANRYLEWKQLTDEAQALEAGIVPRLELAELAREVVAEREALQRIGRERSDKRAEQRESRQRQDAVRAEQDAASAERKRLAAGNSEAERRHLAAHDRVRDLEKLLDERDVLRAQLASEHGADALALEKEHEEADAALATLRRKERELVAAFEDKTATLRAERNRSGPPGDAEVARFRVRLSAEGIAHRSLAEVVEVTDPGWQAALEAILRPYRHLILLEREADRHAAWALGEREQFRHFIVAERETAPPPRPLSLAEVLEFGAPVPRWLADLVNRIRRVDNADAARALPREQEWITRDGYHRERRGARHLGRAQEFHFGELARQSRIAALQDEITGLDRQLQALRPRLDAATTRLTAIRQRLLGLQSAQLLAAKAEAYASAESELAAARKALTEAIAERAESRAALDALGDKLNGIQIELDRRHRELKVIELRLAELAREHGPRRHAQAQRIARLRRSRRTMPVQWLEQAELALLADKYGDARGARLQLERLQRHLDEGDWISDAAVLVVRDRLAADVAVRERDYHHRQGYCATARLHTDNARAAYIAKLRATVRQYAKNLKALGELAGVSVDCPTPHLENDDLTLAQAGLEVRFDFDRKGAVGLNDGEASGGQQVMKSLILLIGLLMDEARPGGFVFIDEPFAHLDVANIDRVGTFLRATRAQYLITTPVTHNANVFAPAQLTLVTRKKSPGSEWAPPIGVLTRAG</sequence>
<feature type="coiled-coil region" evidence="1">
    <location>
        <begin position="182"/>
        <end position="223"/>
    </location>
</feature>
<dbReference type="EMBL" id="CP018839">
    <property type="protein sequence ID" value="APR05073.1"/>
    <property type="molecule type" value="Genomic_DNA"/>
</dbReference>
<dbReference type="InterPro" id="IPR027417">
    <property type="entry name" value="P-loop_NTPase"/>
</dbReference>
<dbReference type="PANTHER" id="PTHR32182:SF0">
    <property type="entry name" value="DNA REPLICATION AND REPAIR PROTEIN RECF"/>
    <property type="match status" value="1"/>
</dbReference>
<dbReference type="SUPFAM" id="SSF52540">
    <property type="entry name" value="P-loop containing nucleoside triphosphate hydrolases"/>
    <property type="match status" value="1"/>
</dbReference>
<dbReference type="AlphaFoldDB" id="A0A1H5RY19"/>